<feature type="transmembrane region" description="Helical" evidence="2">
    <location>
        <begin position="425"/>
        <end position="447"/>
    </location>
</feature>
<feature type="transmembrane region" description="Helical" evidence="2">
    <location>
        <begin position="314"/>
        <end position="333"/>
    </location>
</feature>
<accession>A0AB38XXA5</accession>
<feature type="transmembrane region" description="Helical" evidence="2">
    <location>
        <begin position="384"/>
        <end position="404"/>
    </location>
</feature>
<sequence>MTTTMADAKQGKRRAGNTGSSSKLGDDYPLRFAPRHYRTWTPVAVAGSALGGMAYLADFSIGAGIGIAHGTTNAVVGILIAAVLIFLSSAPLAIYAAKFNLDLDLITRGSGFGYYGSVITNVIFATFTFIFFATEGAIMAQGLKLGLGIPLWLGYLVSVLIIIPVVVFGMKTLQKMQTWTNPLWLVMMVLPMVYLVVRHPDSVDAFLHYQGQGEGPSLAAMMASAGVCLALVAQIAENIDYIRFMPPKTKDNATSWWASVIMAGPGWVIFGAAKQIIGVFLAVYMISVVGGGMTEAVEPVHQFMTVYQEMVPTWLAITLAVVLVVMSQIKINATNAYSGSLAWTNAYTRVAKSYPGRIVFVFVNLGIALALMEFDMFSMLNAVLGFYSNLAIAWIFTVATDIAINKWVLKISPIYPDYRRGMIHDFNPVGITSLVASATISIAMYFGAFGESLVPYSALVAAAIAFVVTPTMAILTKGRYYRRRFDDGIAAPLFDEHGNPSNESFTCVITGEQVERPDVILSAERGDDGAEQYISSLALTMDRDGRHVMPAQSRRGRSASVRTS</sequence>
<feature type="transmembrane region" description="Helical" evidence="2">
    <location>
        <begin position="112"/>
        <end position="133"/>
    </location>
</feature>
<dbReference type="PANTHER" id="PTHR30569:SF0">
    <property type="entry name" value="CYTOSINE PERMEASE"/>
    <property type="match status" value="1"/>
</dbReference>
<name>A0AB38XXA5_CORAY</name>
<dbReference type="AlphaFoldDB" id="A0AB38XXA5"/>
<feature type="transmembrane region" description="Helical" evidence="2">
    <location>
        <begin position="179"/>
        <end position="197"/>
    </location>
</feature>
<feature type="transmembrane region" description="Helical" evidence="2">
    <location>
        <begin position="453"/>
        <end position="475"/>
    </location>
</feature>
<feature type="transmembrane region" description="Helical" evidence="2">
    <location>
        <begin position="354"/>
        <end position="372"/>
    </location>
</feature>
<dbReference type="InterPro" id="IPR030191">
    <property type="entry name" value="CodB"/>
</dbReference>
<evidence type="ECO:0000313" key="3">
    <source>
        <dbReference type="EMBL" id="WET44548.1"/>
    </source>
</evidence>
<dbReference type="GO" id="GO:0005886">
    <property type="term" value="C:plasma membrane"/>
    <property type="evidence" value="ECO:0007669"/>
    <property type="project" value="TreeGrafter"/>
</dbReference>
<proteinExistence type="predicted"/>
<organism evidence="3 4">
    <name type="scientific">Corynebacterium amycolatum</name>
    <dbReference type="NCBI Taxonomy" id="43765"/>
    <lineage>
        <taxon>Bacteria</taxon>
        <taxon>Bacillati</taxon>
        <taxon>Actinomycetota</taxon>
        <taxon>Actinomycetes</taxon>
        <taxon>Mycobacteriales</taxon>
        <taxon>Corynebacteriaceae</taxon>
        <taxon>Corynebacterium</taxon>
    </lineage>
</organism>
<dbReference type="RefSeq" id="WP_049180776.1">
    <property type="nucleotide sequence ID" value="NZ_CP046975.1"/>
</dbReference>
<keyword evidence="2" id="KW-1133">Transmembrane helix</keyword>
<feature type="transmembrane region" description="Helical" evidence="2">
    <location>
        <begin position="74"/>
        <end position="97"/>
    </location>
</feature>
<evidence type="ECO:0000313" key="4">
    <source>
        <dbReference type="Proteomes" id="UP001220238"/>
    </source>
</evidence>
<feature type="transmembrane region" description="Helical" evidence="2">
    <location>
        <begin position="145"/>
        <end position="167"/>
    </location>
</feature>
<protein>
    <recommendedName>
        <fullName evidence="5">Allantoin permease</fullName>
    </recommendedName>
</protein>
<dbReference type="PANTHER" id="PTHR30569">
    <property type="entry name" value="CYTOSINE TRANSPORTER CODB"/>
    <property type="match status" value="1"/>
</dbReference>
<dbReference type="GO" id="GO:0015209">
    <property type="term" value="F:cytosine transmembrane transporter activity"/>
    <property type="evidence" value="ECO:0007669"/>
    <property type="project" value="InterPro"/>
</dbReference>
<dbReference type="GeneID" id="92767592"/>
<reference evidence="3" key="1">
    <citation type="submission" date="2023-03" db="EMBL/GenBank/DDBJ databases">
        <title>Corynebacterium amycolatum SB-1.</title>
        <authorList>
            <person name="Jo H."/>
        </authorList>
    </citation>
    <scope>NUCLEOTIDE SEQUENCE</scope>
    <source>
        <strain evidence="3">SB-1</strain>
    </source>
</reference>
<feature type="transmembrane region" description="Helical" evidence="2">
    <location>
        <begin position="218"/>
        <end position="236"/>
    </location>
</feature>
<evidence type="ECO:0008006" key="5">
    <source>
        <dbReference type="Google" id="ProtNLM"/>
    </source>
</evidence>
<feature type="transmembrane region" description="Helical" evidence="2">
    <location>
        <begin position="43"/>
        <end position="67"/>
    </location>
</feature>
<gene>
    <name evidence="3" type="ORF">P2W56_03705</name>
</gene>
<evidence type="ECO:0000256" key="2">
    <source>
        <dbReference type="SAM" id="Phobius"/>
    </source>
</evidence>
<dbReference type="Gene3D" id="1.10.4160.10">
    <property type="entry name" value="Hydantoin permease"/>
    <property type="match status" value="1"/>
</dbReference>
<keyword evidence="2" id="KW-0472">Membrane</keyword>
<keyword evidence="2" id="KW-0812">Transmembrane</keyword>
<dbReference type="Proteomes" id="UP001220238">
    <property type="component" value="Chromosome"/>
</dbReference>
<feature type="transmembrane region" description="Helical" evidence="2">
    <location>
        <begin position="277"/>
        <end position="294"/>
    </location>
</feature>
<evidence type="ECO:0000256" key="1">
    <source>
        <dbReference type="SAM" id="MobiDB-lite"/>
    </source>
</evidence>
<feature type="region of interest" description="Disordered" evidence="1">
    <location>
        <begin position="1"/>
        <end position="23"/>
    </location>
</feature>
<dbReference type="EMBL" id="CP120206">
    <property type="protein sequence ID" value="WET44548.1"/>
    <property type="molecule type" value="Genomic_DNA"/>
</dbReference>